<protein>
    <submittedName>
        <fullName evidence="2">S-adenosyl methyltransferase</fullName>
    </submittedName>
</protein>
<organism evidence="2 3">
    <name type="scientific">Actinorugispora endophytica</name>
    <dbReference type="NCBI Taxonomy" id="1605990"/>
    <lineage>
        <taxon>Bacteria</taxon>
        <taxon>Bacillati</taxon>
        <taxon>Actinomycetota</taxon>
        <taxon>Actinomycetes</taxon>
        <taxon>Streptosporangiales</taxon>
        <taxon>Nocardiopsidaceae</taxon>
        <taxon>Actinorugispora</taxon>
    </lineage>
</organism>
<dbReference type="Gene3D" id="3.40.50.150">
    <property type="entry name" value="Vaccinia Virus protein VP39"/>
    <property type="match status" value="1"/>
</dbReference>
<dbReference type="Proteomes" id="UP000295281">
    <property type="component" value="Unassembled WGS sequence"/>
</dbReference>
<feature type="region of interest" description="Disordered" evidence="1">
    <location>
        <begin position="29"/>
        <end position="66"/>
    </location>
</feature>
<dbReference type="InterPro" id="IPR006764">
    <property type="entry name" value="SAM_dep_MeTrfase_SAV2177_type"/>
</dbReference>
<dbReference type="GO" id="GO:0008168">
    <property type="term" value="F:methyltransferase activity"/>
    <property type="evidence" value="ECO:0007669"/>
    <property type="project" value="UniProtKB-KW"/>
</dbReference>
<dbReference type="RefSeq" id="WP_208113146.1">
    <property type="nucleotide sequence ID" value="NZ_SNYN01000006.1"/>
</dbReference>
<accession>A0A4R6V1L1</accession>
<keyword evidence="3" id="KW-1185">Reference proteome</keyword>
<evidence type="ECO:0000256" key="1">
    <source>
        <dbReference type="SAM" id="MobiDB-lite"/>
    </source>
</evidence>
<keyword evidence="2" id="KW-0489">Methyltransferase</keyword>
<reference evidence="2 3" key="1">
    <citation type="submission" date="2019-03" db="EMBL/GenBank/DDBJ databases">
        <title>Genomic Encyclopedia of Type Strains, Phase IV (KMG-IV): sequencing the most valuable type-strain genomes for metagenomic binning, comparative biology and taxonomic classification.</title>
        <authorList>
            <person name="Goeker M."/>
        </authorList>
    </citation>
    <scope>NUCLEOTIDE SEQUENCE [LARGE SCALE GENOMIC DNA]</scope>
    <source>
        <strain evidence="2 3">DSM 46770</strain>
    </source>
</reference>
<name>A0A4R6V1L1_9ACTN</name>
<feature type="compositionally biased region" description="Basic and acidic residues" evidence="1">
    <location>
        <begin position="50"/>
        <end position="66"/>
    </location>
</feature>
<evidence type="ECO:0000313" key="2">
    <source>
        <dbReference type="EMBL" id="TDQ52558.1"/>
    </source>
</evidence>
<keyword evidence="2" id="KW-0808">Transferase</keyword>
<comment type="caution">
    <text evidence="2">The sequence shown here is derived from an EMBL/GenBank/DDBJ whole genome shotgun (WGS) entry which is preliminary data.</text>
</comment>
<dbReference type="GO" id="GO:0032259">
    <property type="term" value="P:methylation"/>
    <property type="evidence" value="ECO:0007669"/>
    <property type="project" value="UniProtKB-KW"/>
</dbReference>
<proteinExistence type="predicted"/>
<dbReference type="Pfam" id="PF04672">
    <property type="entry name" value="Methyltransf_19"/>
    <property type="match status" value="1"/>
</dbReference>
<gene>
    <name evidence="2" type="ORF">EV190_106198</name>
</gene>
<evidence type="ECO:0000313" key="3">
    <source>
        <dbReference type="Proteomes" id="UP000295281"/>
    </source>
</evidence>
<sequence length="265" mass="28949">MNERRRIRPGPLAVPCRADGWESAIKTERWRAPHVDGGPRPPDPPGPRVVRLDGYRDGVPRGPGDEAAARTARIAEAERGFLRRCVGYLATDLGIRQFVDFGSRVPPPDGVHAVAREHHADARVVRIDTGGAVPLHGRASPFRPAVVRVERPDTDELAARLRLRGLLDPAEPAVALLDTDLLPRGVVAHDVVRVLHSVLAPGSHLVIRQQPLNRADPYARELASPLFEPFELLEPGLADLAWWPYPDDEVSATGVGVLAGVARRR</sequence>
<dbReference type="AlphaFoldDB" id="A0A4R6V1L1"/>
<dbReference type="EMBL" id="SNYN01000006">
    <property type="protein sequence ID" value="TDQ52558.1"/>
    <property type="molecule type" value="Genomic_DNA"/>
</dbReference>
<dbReference type="InterPro" id="IPR029063">
    <property type="entry name" value="SAM-dependent_MTases_sf"/>
</dbReference>